<evidence type="ECO:0000256" key="5">
    <source>
        <dbReference type="ARBA" id="ARBA00022989"/>
    </source>
</evidence>
<feature type="domain" description="Major facilitator superfamily (MFS) profile" evidence="8">
    <location>
        <begin position="21"/>
        <end position="402"/>
    </location>
</feature>
<feature type="transmembrane region" description="Helical" evidence="7">
    <location>
        <begin position="21"/>
        <end position="41"/>
    </location>
</feature>
<protein>
    <submittedName>
        <fullName evidence="9">MFS transporter</fullName>
    </submittedName>
</protein>
<evidence type="ECO:0000256" key="2">
    <source>
        <dbReference type="ARBA" id="ARBA00022448"/>
    </source>
</evidence>
<evidence type="ECO:0000256" key="3">
    <source>
        <dbReference type="ARBA" id="ARBA00022475"/>
    </source>
</evidence>
<organism evidence="9 10">
    <name type="scientific">Pelagicoccus mobilis</name>
    <dbReference type="NCBI Taxonomy" id="415221"/>
    <lineage>
        <taxon>Bacteria</taxon>
        <taxon>Pseudomonadati</taxon>
        <taxon>Verrucomicrobiota</taxon>
        <taxon>Opitutia</taxon>
        <taxon>Puniceicoccales</taxon>
        <taxon>Pelagicoccaceae</taxon>
        <taxon>Pelagicoccus</taxon>
    </lineage>
</organism>
<dbReference type="PANTHER" id="PTHR23517">
    <property type="entry name" value="RESISTANCE PROTEIN MDTM, PUTATIVE-RELATED-RELATED"/>
    <property type="match status" value="1"/>
</dbReference>
<accession>A0A934VQU1</accession>
<feature type="transmembrane region" description="Helical" evidence="7">
    <location>
        <begin position="351"/>
        <end position="372"/>
    </location>
</feature>
<dbReference type="AlphaFoldDB" id="A0A934VQU1"/>
<dbReference type="GO" id="GO:0005886">
    <property type="term" value="C:plasma membrane"/>
    <property type="evidence" value="ECO:0007669"/>
    <property type="project" value="UniProtKB-SubCell"/>
</dbReference>
<reference evidence="9" key="1">
    <citation type="submission" date="2021-01" db="EMBL/GenBank/DDBJ databases">
        <title>Modified the classification status of verrucomicrobia.</title>
        <authorList>
            <person name="Feng X."/>
        </authorList>
    </citation>
    <scope>NUCLEOTIDE SEQUENCE</scope>
    <source>
        <strain evidence="9">KCTC 13126</strain>
    </source>
</reference>
<dbReference type="PROSITE" id="PS50850">
    <property type="entry name" value="MFS"/>
    <property type="match status" value="1"/>
</dbReference>
<dbReference type="RefSeq" id="WP_200355139.1">
    <property type="nucleotide sequence ID" value="NZ_JAENIL010000013.1"/>
</dbReference>
<feature type="transmembrane region" description="Helical" evidence="7">
    <location>
        <begin position="110"/>
        <end position="132"/>
    </location>
</feature>
<dbReference type="PANTHER" id="PTHR23517:SF2">
    <property type="entry name" value="MULTIDRUG RESISTANCE PROTEIN MDTH"/>
    <property type="match status" value="1"/>
</dbReference>
<feature type="transmembrane region" description="Helical" evidence="7">
    <location>
        <begin position="230"/>
        <end position="250"/>
    </location>
</feature>
<evidence type="ECO:0000256" key="7">
    <source>
        <dbReference type="SAM" id="Phobius"/>
    </source>
</evidence>
<proteinExistence type="predicted"/>
<keyword evidence="2" id="KW-0813">Transport</keyword>
<dbReference type="Gene3D" id="1.20.1250.20">
    <property type="entry name" value="MFS general substrate transporter like domains"/>
    <property type="match status" value="1"/>
</dbReference>
<feature type="transmembrane region" description="Helical" evidence="7">
    <location>
        <begin position="53"/>
        <end position="74"/>
    </location>
</feature>
<dbReference type="PROSITE" id="PS00216">
    <property type="entry name" value="SUGAR_TRANSPORT_1"/>
    <property type="match status" value="1"/>
</dbReference>
<name>A0A934VQU1_9BACT</name>
<feature type="transmembrane region" description="Helical" evidence="7">
    <location>
        <begin position="316"/>
        <end position="339"/>
    </location>
</feature>
<dbReference type="InterPro" id="IPR036259">
    <property type="entry name" value="MFS_trans_sf"/>
</dbReference>
<keyword evidence="4 7" id="KW-0812">Transmembrane</keyword>
<dbReference type="InterPro" id="IPR050171">
    <property type="entry name" value="MFS_Transporters"/>
</dbReference>
<feature type="transmembrane region" description="Helical" evidence="7">
    <location>
        <begin position="378"/>
        <end position="396"/>
    </location>
</feature>
<dbReference type="InterPro" id="IPR011701">
    <property type="entry name" value="MFS"/>
</dbReference>
<evidence type="ECO:0000313" key="9">
    <source>
        <dbReference type="EMBL" id="MBK1876923.1"/>
    </source>
</evidence>
<keyword evidence="5 7" id="KW-1133">Transmembrane helix</keyword>
<feature type="transmembrane region" description="Helical" evidence="7">
    <location>
        <begin position="86"/>
        <end position="104"/>
    </location>
</feature>
<feature type="transmembrane region" description="Helical" evidence="7">
    <location>
        <begin position="173"/>
        <end position="193"/>
    </location>
</feature>
<dbReference type="EMBL" id="JAENIL010000013">
    <property type="protein sequence ID" value="MBK1876923.1"/>
    <property type="molecule type" value="Genomic_DNA"/>
</dbReference>
<evidence type="ECO:0000256" key="6">
    <source>
        <dbReference type="ARBA" id="ARBA00023136"/>
    </source>
</evidence>
<comment type="subcellular location">
    <subcellularLocation>
        <location evidence="1">Cell membrane</location>
        <topology evidence="1">Multi-pass membrane protein</topology>
    </subcellularLocation>
</comment>
<gene>
    <name evidence="9" type="ORF">JIN87_08595</name>
</gene>
<feature type="transmembrane region" description="Helical" evidence="7">
    <location>
        <begin position="144"/>
        <end position="167"/>
    </location>
</feature>
<evidence type="ECO:0000256" key="1">
    <source>
        <dbReference type="ARBA" id="ARBA00004651"/>
    </source>
</evidence>
<dbReference type="InterPro" id="IPR020846">
    <property type="entry name" value="MFS_dom"/>
</dbReference>
<comment type="caution">
    <text evidence="9">The sequence shown here is derived from an EMBL/GenBank/DDBJ whole genome shotgun (WGS) entry which is preliminary data.</text>
</comment>
<keyword evidence="10" id="KW-1185">Reference proteome</keyword>
<dbReference type="SUPFAM" id="SSF103473">
    <property type="entry name" value="MFS general substrate transporter"/>
    <property type="match status" value="1"/>
</dbReference>
<sequence>MKTPLPFLKELIAEVCSMPRPVYVLVVGQFLNRFGAFVYPFLALYLKEKSFDFAQIAGVMAAMGVGNFVGPFAGGYLADAIGRRNTIVLSLTASATLLIGMYYAEHYGVLLLIGTVYGFSTFLFGPPSSALLTDLVPEEKRIMAFALFRLAINAGFAAGPAVAGILYVKSPMLIFFGDAFTTYLFAILAFCFLPHGLRTIEGNVTSPKVVLKSWMEAAVDVHRNIRFRRFLTAVLLMGIAFAQIFILLSILATDRGLTPEKYGLIMGWNGLLIIFVEMPASKWLKEKSPRLVLSIGYSLIGVGCAMFAVVEGFWGFFAAMSVFTIGEIIAIPLGMAYSSNLAPAKLRGRYFGFRGMTWAMSNLIASGGVWFYGQIGPMWWAMVGGVAVMGAAVIAMRIPVEVEREEGCAPSRL</sequence>
<keyword evidence="3" id="KW-1003">Cell membrane</keyword>
<dbReference type="Proteomes" id="UP000617628">
    <property type="component" value="Unassembled WGS sequence"/>
</dbReference>
<keyword evidence="6 7" id="KW-0472">Membrane</keyword>
<evidence type="ECO:0000259" key="8">
    <source>
        <dbReference type="PROSITE" id="PS50850"/>
    </source>
</evidence>
<feature type="transmembrane region" description="Helical" evidence="7">
    <location>
        <begin position="291"/>
        <end position="310"/>
    </location>
</feature>
<dbReference type="InterPro" id="IPR005829">
    <property type="entry name" value="Sugar_transporter_CS"/>
</dbReference>
<evidence type="ECO:0000313" key="10">
    <source>
        <dbReference type="Proteomes" id="UP000617628"/>
    </source>
</evidence>
<feature type="transmembrane region" description="Helical" evidence="7">
    <location>
        <begin position="262"/>
        <end position="279"/>
    </location>
</feature>
<evidence type="ECO:0000256" key="4">
    <source>
        <dbReference type="ARBA" id="ARBA00022692"/>
    </source>
</evidence>
<dbReference type="GO" id="GO:0022857">
    <property type="term" value="F:transmembrane transporter activity"/>
    <property type="evidence" value="ECO:0007669"/>
    <property type="project" value="InterPro"/>
</dbReference>
<dbReference type="Pfam" id="PF07690">
    <property type="entry name" value="MFS_1"/>
    <property type="match status" value="1"/>
</dbReference>